<dbReference type="SUPFAM" id="SSF50341">
    <property type="entry name" value="CheW-like"/>
    <property type="match status" value="1"/>
</dbReference>
<comment type="caution">
    <text evidence="2">The sequence shown here is derived from an EMBL/GenBank/DDBJ whole genome shotgun (WGS) entry which is preliminary data.</text>
</comment>
<name>A0A094WN11_ALKAL</name>
<dbReference type="RefSeq" id="WP_003322732.1">
    <property type="nucleotide sequence ID" value="NZ_ALPT02000031.1"/>
</dbReference>
<dbReference type="PROSITE" id="PS50851">
    <property type="entry name" value="CHEW"/>
    <property type="match status" value="1"/>
</dbReference>
<dbReference type="InterPro" id="IPR002545">
    <property type="entry name" value="CheW-lke_dom"/>
</dbReference>
<dbReference type="CDD" id="cd00732">
    <property type="entry name" value="CheW"/>
    <property type="match status" value="1"/>
</dbReference>
<dbReference type="GO" id="GO:0005829">
    <property type="term" value="C:cytosol"/>
    <property type="evidence" value="ECO:0007669"/>
    <property type="project" value="TreeGrafter"/>
</dbReference>
<accession>A0A094WN11</accession>
<gene>
    <name evidence="3" type="ORF">AJ85_11070</name>
    <name evidence="2" type="ORF">BALCAV_0210570</name>
</gene>
<organism evidence="2 4">
    <name type="scientific">Alkalihalobacillus alcalophilus ATCC 27647 = CGMCC 1.3604</name>
    <dbReference type="NCBI Taxonomy" id="1218173"/>
    <lineage>
        <taxon>Bacteria</taxon>
        <taxon>Bacillati</taxon>
        <taxon>Bacillota</taxon>
        <taxon>Bacilli</taxon>
        <taxon>Bacillales</taxon>
        <taxon>Bacillaceae</taxon>
        <taxon>Alkalihalobacillus</taxon>
    </lineage>
</organism>
<dbReference type="EMBL" id="JALP01000157">
    <property type="protein sequence ID" value="THG90385.1"/>
    <property type="molecule type" value="Genomic_DNA"/>
</dbReference>
<evidence type="ECO:0000259" key="1">
    <source>
        <dbReference type="PROSITE" id="PS50851"/>
    </source>
</evidence>
<dbReference type="Gene3D" id="2.30.30.40">
    <property type="entry name" value="SH3 Domains"/>
    <property type="match status" value="1"/>
</dbReference>
<reference evidence="3 5" key="2">
    <citation type="submission" date="2014-01" db="EMBL/GenBank/DDBJ databases">
        <title>Draft genome sequencing of Bacillus alcalophilus CGMCC 1.3604.</title>
        <authorList>
            <person name="Yang J."/>
            <person name="Diao L."/>
            <person name="Yang S."/>
        </authorList>
    </citation>
    <scope>NUCLEOTIDE SEQUENCE [LARGE SCALE GENOMIC DNA]</scope>
    <source>
        <strain evidence="3 5">CGMCC 1.3604</strain>
    </source>
</reference>
<dbReference type="OrthoDB" id="9794382at2"/>
<proteinExistence type="predicted"/>
<dbReference type="InterPro" id="IPR039315">
    <property type="entry name" value="CheW"/>
</dbReference>
<dbReference type="GO" id="GO:0007165">
    <property type="term" value="P:signal transduction"/>
    <property type="evidence" value="ECO:0007669"/>
    <property type="project" value="InterPro"/>
</dbReference>
<protein>
    <submittedName>
        <fullName evidence="2">Chemotaxis protein CheW</fullName>
    </submittedName>
</protein>
<dbReference type="GO" id="GO:0006935">
    <property type="term" value="P:chemotaxis"/>
    <property type="evidence" value="ECO:0007669"/>
    <property type="project" value="InterPro"/>
</dbReference>
<sequence>MTNALTASEEMKVIVFRIEKEEYAIPVQFIQSIERMLPITRIPNADSFVKGVMNLRGVITPVIDLRLRFGLDEKEVDDTTRILVISKDQLDFGLIVDEAKDVFDFPKHKIEPTPEVIGSVEAEYLNGVIKLGDKLFTLLKLEKIIDNELII</sequence>
<dbReference type="eggNOG" id="COG0835">
    <property type="taxonomic scope" value="Bacteria"/>
</dbReference>
<keyword evidence="4" id="KW-1185">Reference proteome</keyword>
<dbReference type="Pfam" id="PF01584">
    <property type="entry name" value="CheW"/>
    <property type="match status" value="1"/>
</dbReference>
<dbReference type="PANTHER" id="PTHR22617">
    <property type="entry name" value="CHEMOTAXIS SENSOR HISTIDINE KINASE-RELATED"/>
    <property type="match status" value="1"/>
</dbReference>
<dbReference type="PANTHER" id="PTHR22617:SF23">
    <property type="entry name" value="CHEMOTAXIS PROTEIN CHEW"/>
    <property type="match status" value="1"/>
</dbReference>
<dbReference type="SMART" id="SM00260">
    <property type="entry name" value="CheW"/>
    <property type="match status" value="1"/>
</dbReference>
<dbReference type="EMBL" id="ALPT02000031">
    <property type="protein sequence ID" value="KGA97348.1"/>
    <property type="molecule type" value="Genomic_DNA"/>
</dbReference>
<feature type="domain" description="CheW-like" evidence="1">
    <location>
        <begin position="10"/>
        <end position="150"/>
    </location>
</feature>
<dbReference type="Proteomes" id="UP000002754">
    <property type="component" value="Unassembled WGS sequence"/>
</dbReference>
<reference evidence="2 4" key="1">
    <citation type="journal article" date="2014" name="Genome Announc.">
        <title>Draft Genome Sequence of Bacillus alcalophilus AV1934, a Classic Alkaliphile Isolated from Human Feces in 1934.</title>
        <authorList>
            <person name="Attie O."/>
            <person name="Jayaprakash A."/>
            <person name="Shah H."/>
            <person name="Paulsen I.T."/>
            <person name="Morino M."/>
            <person name="Takahashi Y."/>
            <person name="Narumi I."/>
            <person name="Sachidanandam R."/>
            <person name="Satoh K."/>
            <person name="Ito M."/>
            <person name="Krulwich T.A."/>
        </authorList>
    </citation>
    <scope>NUCLEOTIDE SEQUENCE [LARGE SCALE GENOMIC DNA]</scope>
    <source>
        <strain evidence="2 4">AV1934</strain>
    </source>
</reference>
<evidence type="ECO:0000313" key="2">
    <source>
        <dbReference type="EMBL" id="KGA97348.1"/>
    </source>
</evidence>
<evidence type="ECO:0000313" key="3">
    <source>
        <dbReference type="EMBL" id="THG90385.1"/>
    </source>
</evidence>
<dbReference type="AlphaFoldDB" id="A0A094WN11"/>
<evidence type="ECO:0000313" key="4">
    <source>
        <dbReference type="Proteomes" id="UP000002754"/>
    </source>
</evidence>
<dbReference type="Proteomes" id="UP000297014">
    <property type="component" value="Unassembled WGS sequence"/>
</dbReference>
<dbReference type="InterPro" id="IPR036061">
    <property type="entry name" value="CheW-like_dom_sf"/>
</dbReference>
<evidence type="ECO:0000313" key="5">
    <source>
        <dbReference type="Proteomes" id="UP000297014"/>
    </source>
</evidence>
<dbReference type="STRING" id="1218173.BALCAV_0210570"/>
<dbReference type="Gene3D" id="2.40.50.180">
    <property type="entry name" value="CheA-289, Domain 4"/>
    <property type="match status" value="1"/>
</dbReference>